<evidence type="ECO:0000313" key="5">
    <source>
        <dbReference type="EMBL" id="PRP84710.1"/>
    </source>
</evidence>
<feature type="region of interest" description="Disordered" evidence="3">
    <location>
        <begin position="56"/>
        <end position="111"/>
    </location>
</feature>
<dbReference type="SUPFAM" id="SSF158639">
    <property type="entry name" value="ENT-like"/>
    <property type="match status" value="1"/>
</dbReference>
<dbReference type="PANTHER" id="PTHR16500:SF3">
    <property type="entry name" value="BRCA2-INTERACTING TRANSCRIPTIONAL REPRESSOR EMSY"/>
    <property type="match status" value="1"/>
</dbReference>
<evidence type="ECO:0000256" key="2">
    <source>
        <dbReference type="ARBA" id="ARBA00023242"/>
    </source>
</evidence>
<dbReference type="InParanoid" id="A0A2P6NL75"/>
<feature type="compositionally biased region" description="Low complexity" evidence="3">
    <location>
        <begin position="22"/>
        <end position="38"/>
    </location>
</feature>
<dbReference type="OrthoDB" id="10035579at2759"/>
<dbReference type="Gene3D" id="3.40.50.300">
    <property type="entry name" value="P-loop containing nucleotide triphosphate hydrolases"/>
    <property type="match status" value="1"/>
</dbReference>
<feature type="compositionally biased region" description="Polar residues" evidence="3">
    <location>
        <begin position="1421"/>
        <end position="1430"/>
    </location>
</feature>
<evidence type="ECO:0000313" key="6">
    <source>
        <dbReference type="Proteomes" id="UP000241769"/>
    </source>
</evidence>
<proteinExistence type="predicted"/>
<feature type="compositionally biased region" description="Basic and acidic residues" evidence="3">
    <location>
        <begin position="270"/>
        <end position="294"/>
    </location>
</feature>
<dbReference type="InterPro" id="IPR036142">
    <property type="entry name" value="ENT_dom-like_sf"/>
</dbReference>
<evidence type="ECO:0000256" key="3">
    <source>
        <dbReference type="SAM" id="MobiDB-lite"/>
    </source>
</evidence>
<reference evidence="5 6" key="1">
    <citation type="journal article" date="2018" name="Genome Biol. Evol.">
        <title>Multiple Roots of Fruiting Body Formation in Amoebozoa.</title>
        <authorList>
            <person name="Hillmann F."/>
            <person name="Forbes G."/>
            <person name="Novohradska S."/>
            <person name="Ferling I."/>
            <person name="Riege K."/>
            <person name="Groth M."/>
            <person name="Westermann M."/>
            <person name="Marz M."/>
            <person name="Spaller T."/>
            <person name="Winckler T."/>
            <person name="Schaap P."/>
            <person name="Glockner G."/>
        </authorList>
    </citation>
    <scope>NUCLEOTIDE SEQUENCE [LARGE SCALE GENOMIC DNA]</scope>
    <source>
        <strain evidence="5 6">Jena</strain>
    </source>
</reference>
<evidence type="ECO:0000259" key="4">
    <source>
        <dbReference type="PROSITE" id="PS51138"/>
    </source>
</evidence>
<dbReference type="STRING" id="1890364.A0A2P6NL75"/>
<evidence type="ECO:0000256" key="1">
    <source>
        <dbReference type="ARBA" id="ARBA00004123"/>
    </source>
</evidence>
<dbReference type="Proteomes" id="UP000241769">
    <property type="component" value="Unassembled WGS sequence"/>
</dbReference>
<dbReference type="SMART" id="SM01191">
    <property type="entry name" value="ENT"/>
    <property type="match status" value="1"/>
</dbReference>
<feature type="region of interest" description="Disordered" evidence="3">
    <location>
        <begin position="1492"/>
        <end position="1526"/>
    </location>
</feature>
<feature type="compositionally biased region" description="Basic residues" evidence="3">
    <location>
        <begin position="1510"/>
        <end position="1526"/>
    </location>
</feature>
<name>A0A2P6NL75_9EUKA</name>
<dbReference type="PROSITE" id="PS51138">
    <property type="entry name" value="ENT"/>
    <property type="match status" value="1"/>
</dbReference>
<organism evidence="5 6">
    <name type="scientific">Planoprotostelium fungivorum</name>
    <dbReference type="NCBI Taxonomy" id="1890364"/>
    <lineage>
        <taxon>Eukaryota</taxon>
        <taxon>Amoebozoa</taxon>
        <taxon>Evosea</taxon>
        <taxon>Variosea</taxon>
        <taxon>Cavosteliida</taxon>
        <taxon>Cavosteliaceae</taxon>
        <taxon>Planoprotostelium</taxon>
    </lineage>
</organism>
<dbReference type="PANTHER" id="PTHR16500">
    <property type="entry name" value="BRCA2-INTERACTING TRANSCRIPTIONAL REPRESSOR EMSY"/>
    <property type="match status" value="1"/>
</dbReference>
<accession>A0A2P6NL75</accession>
<feature type="region of interest" description="Disordered" evidence="3">
    <location>
        <begin position="179"/>
        <end position="365"/>
    </location>
</feature>
<feature type="compositionally biased region" description="Basic and acidic residues" evidence="3">
    <location>
        <begin position="338"/>
        <end position="353"/>
    </location>
</feature>
<comment type="subcellular location">
    <subcellularLocation>
        <location evidence="1">Nucleus</location>
    </subcellularLocation>
</comment>
<feature type="compositionally biased region" description="Low complexity" evidence="3">
    <location>
        <begin position="215"/>
        <end position="245"/>
    </location>
</feature>
<dbReference type="InterPro" id="IPR027417">
    <property type="entry name" value="P-loop_NTPase"/>
</dbReference>
<feature type="region of interest" description="Disordered" evidence="3">
    <location>
        <begin position="1418"/>
        <end position="1472"/>
    </location>
</feature>
<feature type="region of interest" description="Disordered" evidence="3">
    <location>
        <begin position="380"/>
        <end position="420"/>
    </location>
</feature>
<keyword evidence="2" id="KW-0539">Nucleus</keyword>
<dbReference type="InterPro" id="IPR005491">
    <property type="entry name" value="ENT_dom"/>
</dbReference>
<feature type="compositionally biased region" description="Basic and acidic residues" evidence="3">
    <location>
        <begin position="309"/>
        <end position="324"/>
    </location>
</feature>
<dbReference type="GO" id="GO:0006355">
    <property type="term" value="P:regulation of DNA-templated transcription"/>
    <property type="evidence" value="ECO:0007669"/>
    <property type="project" value="InterPro"/>
</dbReference>
<keyword evidence="6" id="KW-1185">Reference proteome</keyword>
<dbReference type="SUPFAM" id="SSF52540">
    <property type="entry name" value="P-loop containing nucleoside triphosphate hydrolases"/>
    <property type="match status" value="1"/>
</dbReference>
<dbReference type="EMBL" id="MDYQ01000058">
    <property type="protein sequence ID" value="PRP84710.1"/>
    <property type="molecule type" value="Genomic_DNA"/>
</dbReference>
<feature type="compositionally biased region" description="Acidic residues" evidence="3">
    <location>
        <begin position="191"/>
        <end position="206"/>
    </location>
</feature>
<comment type="caution">
    <text evidence="5">The sequence shown here is derived from an EMBL/GenBank/DDBJ whole genome shotgun (WGS) entry which is preliminary data.</text>
</comment>
<feature type="region of interest" description="Disordered" evidence="3">
    <location>
        <begin position="22"/>
        <end position="41"/>
    </location>
</feature>
<dbReference type="InterPro" id="IPR033482">
    <property type="entry name" value="EMSY"/>
</dbReference>
<gene>
    <name evidence="5" type="ORF">PROFUN_07960</name>
</gene>
<dbReference type="Gene3D" id="1.10.1240.40">
    <property type="entry name" value="ENT domain"/>
    <property type="match status" value="1"/>
</dbReference>
<sequence length="1526" mass="174936">MEIGDLLADAGGLVSGRFNHLSSNTSNSAQSSAYNSPSLKLEDPTMDIHHAMHMDQEEDDSLADVHRSTGGKRPFTSPTAAAAAPAPSAKRSTNKNKKKPIAPTPKEPVTAIPAQLRNLSIHEKRRLETEAYCAVLSAFRSQGELTWKKDEILVELRSILKVSEDRHRLELKRIEDLAPNKGSKRPRDEISEGEDANDLPNEEESEESKRKIAKTAPTATPTAPVAAIPVPQVAQVAQVAAPSPARDAPELSAIPAPFTDSQTAYYQMPAKKEEPKPKKEKKKSEKKEEKRPEELNPLDHIPEYAAAKESGDPDRIKEALERRKAQIVSSLNPQAHPQADEKRNEKRSDKGKVSDWPSSIPSRATTVAAISDVEIISSESCAPAQMTEPTQIDRPKRKFSSKRKSEDGPNTSPRKKTQVEDDYEQLLHKQHLDIDKGMEQLMRDHGTKQKKNPLSVRDKSPKRLSNLLEEYGLYKRIRSSTTLFRAIIIALRLTLIQSDLDRLEPVGEQVQLESKEHIQQLTRRIKRSIRVIGYENFGGASTRWTLTWSEYKAETPVHPALYLVQEGTGYVPLQWKKDKEGITVGGNTYNPFDLCRKEGVLMEDGEWRLRLTKEHDTYRLEKIFRNGGNGIFIRDYCKDDPDIRCLSQSEDVQVNEANREEEILNLEQKEEASSHDMMPSAEELRDDTDEATIQLWLQKLSDVVKQAAEEANTNQRDMLIDTLKRLQEAENLCHKQKVAIMGPPGYGKSTLMNAIIYSGINEARRREYEDEYKSQKVKGTRVEVTGGLPVTEEVEEYMSEKEMFGQGEAGEPEWNERRLDKDARFIIPSGTLSRTTAISTECHYSKIPKVKIEYQSMDWVVEVMKKFELAKESEEWDNINTSLIQMMCSITGLTEEQLDETKEPQIPAFFRDKLGKTMTFFVMEPTLDDSVKMMRSKMLQFTVGPWSCWGLVAKVEIHLPSNILKNIILCDTPGCEPKPSDKKIDRLEFINSNLIDTLNDSSITLAINVCSKASIITDVQDVMESARMLHKIQEKGLMLINYLPLDRIAADQREDVAEDWKQDDVMRGIFRRITKEKEQLDEMRERVVQVSTFVLMKDQSPPLRHLIEQISAITSNIQMERTRECYLCFAEQTENVIRLTSPSGIIVGKNKGEVQKKLNLMKDNFHVFVRQRKEQYKLDLKKSGQTIYSREFMDRFQQILTENHYLDARSRYLGRDLTSKNPEDTFLGLTLTRPALRYAEELIARSKKEARGIIYQMRASLDVVRSFTPVNKSQEDITALSQSMEQSDRDMNESLKRLQSLDDFMRDVRARVKGDLKVLFELVLKRKTTKHRVSYLNQHCDYNQWIEFVKSRMTERVYLILNGLYDLLLHNVSNYVEKLTKGVEEMPGAATVQSAVRYLQGTLLRSGKQEELLRAHLEEVTMSSRAPSSQSKKREKKKGETKEDEREEESGEKRGKEEEESGEEERKKVSCGECHREIREGEKYIKNSYKTNTPRCQTCYQRPYKEIYTQKKKAKREKKQKKQKRR</sequence>
<feature type="domain" description="ENT" evidence="4">
    <location>
        <begin position="120"/>
        <end position="207"/>
    </location>
</feature>
<protein>
    <recommendedName>
        <fullName evidence="4">ENT domain-containing protein</fullName>
    </recommendedName>
</protein>
<feature type="compositionally biased region" description="Low complexity" evidence="3">
    <location>
        <begin position="76"/>
        <end position="89"/>
    </location>
</feature>
<dbReference type="GO" id="GO:0005654">
    <property type="term" value="C:nucleoplasm"/>
    <property type="evidence" value="ECO:0007669"/>
    <property type="project" value="TreeGrafter"/>
</dbReference>
<feature type="compositionally biased region" description="Polar residues" evidence="3">
    <location>
        <begin position="356"/>
        <end position="365"/>
    </location>
</feature>
<dbReference type="Pfam" id="PF03735">
    <property type="entry name" value="ENT"/>
    <property type="match status" value="1"/>
</dbReference>